<gene>
    <name evidence="1" type="ORF">DPMN_014524</name>
</gene>
<proteinExistence type="predicted"/>
<evidence type="ECO:0000313" key="1">
    <source>
        <dbReference type="EMBL" id="KAH3890443.1"/>
    </source>
</evidence>
<dbReference type="Proteomes" id="UP000828390">
    <property type="component" value="Unassembled WGS sequence"/>
</dbReference>
<comment type="caution">
    <text evidence="1">The sequence shown here is derived from an EMBL/GenBank/DDBJ whole genome shotgun (WGS) entry which is preliminary data.</text>
</comment>
<dbReference type="AlphaFoldDB" id="A0A9D4S4R6"/>
<reference evidence="1" key="2">
    <citation type="submission" date="2020-11" db="EMBL/GenBank/DDBJ databases">
        <authorList>
            <person name="McCartney M.A."/>
            <person name="Auch B."/>
            <person name="Kono T."/>
            <person name="Mallez S."/>
            <person name="Becker A."/>
            <person name="Gohl D.M."/>
            <person name="Silverstein K.A.T."/>
            <person name="Koren S."/>
            <person name="Bechman K.B."/>
            <person name="Herman A."/>
            <person name="Abrahante J.E."/>
            <person name="Garbe J."/>
        </authorList>
    </citation>
    <scope>NUCLEOTIDE SEQUENCE</scope>
    <source>
        <strain evidence="1">Duluth1</strain>
        <tissue evidence="1">Whole animal</tissue>
    </source>
</reference>
<organism evidence="1 2">
    <name type="scientific">Dreissena polymorpha</name>
    <name type="common">Zebra mussel</name>
    <name type="synonym">Mytilus polymorpha</name>
    <dbReference type="NCBI Taxonomy" id="45954"/>
    <lineage>
        <taxon>Eukaryota</taxon>
        <taxon>Metazoa</taxon>
        <taxon>Spiralia</taxon>
        <taxon>Lophotrochozoa</taxon>
        <taxon>Mollusca</taxon>
        <taxon>Bivalvia</taxon>
        <taxon>Autobranchia</taxon>
        <taxon>Heteroconchia</taxon>
        <taxon>Euheterodonta</taxon>
        <taxon>Imparidentia</taxon>
        <taxon>Neoheterodontei</taxon>
        <taxon>Myida</taxon>
        <taxon>Dreissenoidea</taxon>
        <taxon>Dreissenidae</taxon>
        <taxon>Dreissena</taxon>
    </lineage>
</organism>
<evidence type="ECO:0000313" key="2">
    <source>
        <dbReference type="Proteomes" id="UP000828390"/>
    </source>
</evidence>
<dbReference type="EMBL" id="JAIWYP010000001">
    <property type="protein sequence ID" value="KAH3890443.1"/>
    <property type="molecule type" value="Genomic_DNA"/>
</dbReference>
<accession>A0A9D4S4R6</accession>
<reference evidence="1" key="1">
    <citation type="journal article" date="2019" name="bioRxiv">
        <title>The Genome of the Zebra Mussel, Dreissena polymorpha: A Resource for Invasive Species Research.</title>
        <authorList>
            <person name="McCartney M.A."/>
            <person name="Auch B."/>
            <person name="Kono T."/>
            <person name="Mallez S."/>
            <person name="Zhang Y."/>
            <person name="Obille A."/>
            <person name="Becker A."/>
            <person name="Abrahante J.E."/>
            <person name="Garbe J."/>
            <person name="Badalamenti J.P."/>
            <person name="Herman A."/>
            <person name="Mangelson H."/>
            <person name="Liachko I."/>
            <person name="Sullivan S."/>
            <person name="Sone E.D."/>
            <person name="Koren S."/>
            <person name="Silverstein K.A.T."/>
            <person name="Beckman K.B."/>
            <person name="Gohl D.M."/>
        </authorList>
    </citation>
    <scope>NUCLEOTIDE SEQUENCE</scope>
    <source>
        <strain evidence="1">Duluth1</strain>
        <tissue evidence="1">Whole animal</tissue>
    </source>
</reference>
<name>A0A9D4S4R6_DREPO</name>
<protein>
    <submittedName>
        <fullName evidence="1">Uncharacterized protein</fullName>
    </submittedName>
</protein>
<sequence length="61" mass="6834">MGTARTRVAAVRYGGERQCARIAATHYLQPLDRSVFGPLNKYYNSACSEFLKQNALNLVNK</sequence>
<keyword evidence="2" id="KW-1185">Reference proteome</keyword>